<sequence>MANGGVLKQNAIVCHPVENDVKFYIVFHRPCPSVDLPPIFIVLYGKKSGKRRSIGTSNLMKIGGKQ</sequence>
<proteinExistence type="predicted"/>
<dbReference type="AlphaFoldDB" id="A0A9D4NFW0"/>
<gene>
    <name evidence="1" type="ORF">DPMN_017768</name>
</gene>
<name>A0A9D4NFW0_DREPO</name>
<comment type="caution">
    <text evidence="1">The sequence shown here is derived from an EMBL/GenBank/DDBJ whole genome shotgun (WGS) entry which is preliminary data.</text>
</comment>
<accession>A0A9D4NFW0</accession>
<keyword evidence="2" id="KW-1185">Reference proteome</keyword>
<dbReference type="EMBL" id="JAIWYP010000001">
    <property type="protein sequence ID" value="KAH3893620.1"/>
    <property type="molecule type" value="Genomic_DNA"/>
</dbReference>
<dbReference type="Proteomes" id="UP000828390">
    <property type="component" value="Unassembled WGS sequence"/>
</dbReference>
<reference evidence="1" key="2">
    <citation type="submission" date="2020-11" db="EMBL/GenBank/DDBJ databases">
        <authorList>
            <person name="McCartney M.A."/>
            <person name="Auch B."/>
            <person name="Kono T."/>
            <person name="Mallez S."/>
            <person name="Becker A."/>
            <person name="Gohl D.M."/>
            <person name="Silverstein K.A.T."/>
            <person name="Koren S."/>
            <person name="Bechman K.B."/>
            <person name="Herman A."/>
            <person name="Abrahante J.E."/>
            <person name="Garbe J."/>
        </authorList>
    </citation>
    <scope>NUCLEOTIDE SEQUENCE</scope>
    <source>
        <strain evidence="1">Duluth1</strain>
        <tissue evidence="1">Whole animal</tissue>
    </source>
</reference>
<protein>
    <submittedName>
        <fullName evidence="1">Uncharacterized protein</fullName>
    </submittedName>
</protein>
<organism evidence="1 2">
    <name type="scientific">Dreissena polymorpha</name>
    <name type="common">Zebra mussel</name>
    <name type="synonym">Mytilus polymorpha</name>
    <dbReference type="NCBI Taxonomy" id="45954"/>
    <lineage>
        <taxon>Eukaryota</taxon>
        <taxon>Metazoa</taxon>
        <taxon>Spiralia</taxon>
        <taxon>Lophotrochozoa</taxon>
        <taxon>Mollusca</taxon>
        <taxon>Bivalvia</taxon>
        <taxon>Autobranchia</taxon>
        <taxon>Heteroconchia</taxon>
        <taxon>Euheterodonta</taxon>
        <taxon>Imparidentia</taxon>
        <taxon>Neoheterodontei</taxon>
        <taxon>Myida</taxon>
        <taxon>Dreissenoidea</taxon>
        <taxon>Dreissenidae</taxon>
        <taxon>Dreissena</taxon>
    </lineage>
</organism>
<evidence type="ECO:0000313" key="1">
    <source>
        <dbReference type="EMBL" id="KAH3893620.1"/>
    </source>
</evidence>
<evidence type="ECO:0000313" key="2">
    <source>
        <dbReference type="Proteomes" id="UP000828390"/>
    </source>
</evidence>
<reference evidence="1" key="1">
    <citation type="journal article" date="2019" name="bioRxiv">
        <title>The Genome of the Zebra Mussel, Dreissena polymorpha: A Resource for Invasive Species Research.</title>
        <authorList>
            <person name="McCartney M.A."/>
            <person name="Auch B."/>
            <person name="Kono T."/>
            <person name="Mallez S."/>
            <person name="Zhang Y."/>
            <person name="Obille A."/>
            <person name="Becker A."/>
            <person name="Abrahante J.E."/>
            <person name="Garbe J."/>
            <person name="Badalamenti J.P."/>
            <person name="Herman A."/>
            <person name="Mangelson H."/>
            <person name="Liachko I."/>
            <person name="Sullivan S."/>
            <person name="Sone E.D."/>
            <person name="Koren S."/>
            <person name="Silverstein K.A.T."/>
            <person name="Beckman K.B."/>
            <person name="Gohl D.M."/>
        </authorList>
    </citation>
    <scope>NUCLEOTIDE SEQUENCE</scope>
    <source>
        <strain evidence="1">Duluth1</strain>
        <tissue evidence="1">Whole animal</tissue>
    </source>
</reference>